<gene>
    <name evidence="10" type="ORF">SAMN05443248_5682</name>
</gene>
<dbReference type="InterPro" id="IPR053927">
    <property type="entry name" value="FlgK_helical"/>
</dbReference>
<dbReference type="InterPro" id="IPR001444">
    <property type="entry name" value="Flag_bb_rod_N"/>
</dbReference>
<keyword evidence="10" id="KW-0969">Cilium</keyword>
<dbReference type="OrthoDB" id="7181295at2"/>
<dbReference type="GO" id="GO:0044780">
    <property type="term" value="P:bacterial-type flagellum assembly"/>
    <property type="evidence" value="ECO:0007669"/>
    <property type="project" value="InterPro"/>
</dbReference>
<feature type="domain" description="Flagellar hook-associated protein FlgK helical" evidence="9">
    <location>
        <begin position="89"/>
        <end position="328"/>
    </location>
</feature>
<evidence type="ECO:0000259" key="8">
    <source>
        <dbReference type="Pfam" id="PF06429"/>
    </source>
</evidence>
<keyword evidence="10" id="KW-0282">Flagellum</keyword>
<dbReference type="SUPFAM" id="SSF64518">
    <property type="entry name" value="Phase 1 flagellin"/>
    <property type="match status" value="1"/>
</dbReference>
<organism evidence="10 11">
    <name type="scientific">Bradyrhizobium erythrophlei</name>
    <dbReference type="NCBI Taxonomy" id="1437360"/>
    <lineage>
        <taxon>Bacteria</taxon>
        <taxon>Pseudomonadati</taxon>
        <taxon>Pseudomonadota</taxon>
        <taxon>Alphaproteobacteria</taxon>
        <taxon>Hyphomicrobiales</taxon>
        <taxon>Nitrobacteraceae</taxon>
        <taxon>Bradyrhizobium</taxon>
    </lineage>
</organism>
<keyword evidence="6" id="KW-0975">Bacterial flagellum</keyword>
<evidence type="ECO:0000259" key="7">
    <source>
        <dbReference type="Pfam" id="PF00460"/>
    </source>
</evidence>
<dbReference type="EMBL" id="LT670817">
    <property type="protein sequence ID" value="SHH68554.1"/>
    <property type="molecule type" value="Genomic_DNA"/>
</dbReference>
<dbReference type="PANTHER" id="PTHR30033">
    <property type="entry name" value="FLAGELLAR HOOK-ASSOCIATED PROTEIN 1"/>
    <property type="match status" value="1"/>
</dbReference>
<name>A0A1M5V0A0_9BRAD</name>
<comment type="similarity">
    <text evidence="3">Belongs to the flagella basal body rod proteins family.</text>
</comment>
<comment type="subcellular location">
    <subcellularLocation>
        <location evidence="1">Bacterial flagellum basal body</location>
    </subcellularLocation>
    <subcellularLocation>
        <location evidence="2">Secreted</location>
    </subcellularLocation>
</comment>
<dbReference type="GO" id="GO:0009424">
    <property type="term" value="C:bacterial-type flagellum hook"/>
    <property type="evidence" value="ECO:0007669"/>
    <property type="project" value="InterPro"/>
</dbReference>
<dbReference type="Pfam" id="PF06429">
    <property type="entry name" value="Flg_bbr_C"/>
    <property type="match status" value="1"/>
</dbReference>
<dbReference type="Pfam" id="PF22638">
    <property type="entry name" value="FlgK_D1"/>
    <property type="match status" value="1"/>
</dbReference>
<accession>A0A1M5V0A0</accession>
<evidence type="ECO:0000313" key="10">
    <source>
        <dbReference type="EMBL" id="SHH68554.1"/>
    </source>
</evidence>
<dbReference type="RefSeq" id="WP_079604243.1">
    <property type="nucleotide sequence ID" value="NZ_LT670817.1"/>
</dbReference>
<sequence length="627" mass="63639">MGLSSALATAMSGLRANQAALSVVSGNVANAQTPGYVTQTVNQIETASGGAGSGVQVTGVSRQLDLYVQSQLRTETSGGAYADQMSNILGQLQSVYGTPGSSNTLETALSNFTTALQGLSANSGTQSAQVSALSAAQSLAQQLNTTSQGIQSLRSNVNQDIGTAVGQANTDLTQIATINTQLQGLSPTDPAAATLMDQRDTAINQLSTLMDVRVVTDASNQTSVFTNSGIQLVAAGQASQMAFSSPGALTANSLYNTDPSKSGVGSLTIQLPNGASFDMVANNTITSGQIAADLTLRDQTLVQAQTQVDQLAASMSSALSDQTTAGTAAPATLAPKAGFDLNLSNMQPGNTLNFTYTDTATGTQHNVTIVEVNDPSALPLSNTGGNPNNPVIGVNFSGGMASVVAQVTAALGSSSNLQFSNPSGSTLRVVDNGTNTATVNSASVTATVSSLAGGSAQLPLFTDGSSLYTGAITGSGSQMTGLAGRIQVNPALLSNPSNMTVYSTSPATQPGDATRSNFLYTQLTSGTSTYSPQTGLGSSAAPFTGTLTGYMQQFISLQANAATSATQLQQGQDVVVNTLQQKFNSTAGVSIDTEMSNLIALQNAYAANAHVMSVVQSMMNTLLQAQL</sequence>
<evidence type="ECO:0000256" key="6">
    <source>
        <dbReference type="ARBA" id="ARBA00023143"/>
    </source>
</evidence>
<feature type="domain" description="Flagellar basal body rod protein N-terminal" evidence="7">
    <location>
        <begin position="7"/>
        <end position="36"/>
    </location>
</feature>
<evidence type="ECO:0000256" key="2">
    <source>
        <dbReference type="ARBA" id="ARBA00004613"/>
    </source>
</evidence>
<dbReference type="NCBIfam" id="TIGR02492">
    <property type="entry name" value="flgK_ends"/>
    <property type="match status" value="1"/>
</dbReference>
<dbReference type="GO" id="GO:0009425">
    <property type="term" value="C:bacterial-type flagellum basal body"/>
    <property type="evidence" value="ECO:0007669"/>
    <property type="project" value="UniProtKB-SubCell"/>
</dbReference>
<dbReference type="PANTHER" id="PTHR30033:SF1">
    <property type="entry name" value="FLAGELLAR HOOK-ASSOCIATED PROTEIN 1"/>
    <property type="match status" value="1"/>
</dbReference>
<dbReference type="Pfam" id="PF00460">
    <property type="entry name" value="Flg_bb_rod"/>
    <property type="match status" value="1"/>
</dbReference>
<evidence type="ECO:0000313" key="11">
    <source>
        <dbReference type="Proteomes" id="UP000189796"/>
    </source>
</evidence>
<dbReference type="AlphaFoldDB" id="A0A1M5V0A0"/>
<dbReference type="InterPro" id="IPR002371">
    <property type="entry name" value="FlgK"/>
</dbReference>
<protein>
    <recommendedName>
        <fullName evidence="4">Flagellar hook-associated protein 1</fullName>
    </recommendedName>
</protein>
<evidence type="ECO:0000256" key="5">
    <source>
        <dbReference type="ARBA" id="ARBA00022525"/>
    </source>
</evidence>
<evidence type="ECO:0000256" key="1">
    <source>
        <dbReference type="ARBA" id="ARBA00004117"/>
    </source>
</evidence>
<keyword evidence="10" id="KW-0966">Cell projection</keyword>
<feature type="domain" description="Flagellar basal-body/hook protein C-terminal" evidence="8">
    <location>
        <begin position="580"/>
        <end position="624"/>
    </location>
</feature>
<dbReference type="Proteomes" id="UP000189796">
    <property type="component" value="Chromosome I"/>
</dbReference>
<dbReference type="InterPro" id="IPR010930">
    <property type="entry name" value="Flg_bb/hook_C_dom"/>
</dbReference>
<dbReference type="PRINTS" id="PR01005">
    <property type="entry name" value="FLGHOOKAP1"/>
</dbReference>
<evidence type="ECO:0000256" key="3">
    <source>
        <dbReference type="ARBA" id="ARBA00009677"/>
    </source>
</evidence>
<evidence type="ECO:0000256" key="4">
    <source>
        <dbReference type="ARBA" id="ARBA00016244"/>
    </source>
</evidence>
<keyword evidence="5" id="KW-0964">Secreted</keyword>
<dbReference type="GO" id="GO:0005576">
    <property type="term" value="C:extracellular region"/>
    <property type="evidence" value="ECO:0007669"/>
    <property type="project" value="UniProtKB-SubCell"/>
</dbReference>
<evidence type="ECO:0000259" key="9">
    <source>
        <dbReference type="Pfam" id="PF22638"/>
    </source>
</evidence>
<reference evidence="10 11" key="1">
    <citation type="submission" date="2016-11" db="EMBL/GenBank/DDBJ databases">
        <authorList>
            <person name="Jaros S."/>
            <person name="Januszkiewicz K."/>
            <person name="Wedrychowicz H."/>
        </authorList>
    </citation>
    <scope>NUCLEOTIDE SEQUENCE [LARGE SCALE GENOMIC DNA]</scope>
    <source>
        <strain evidence="10 11">GAS138</strain>
    </source>
</reference>
<proteinExistence type="inferred from homology"/>
<dbReference type="GO" id="GO:0005198">
    <property type="term" value="F:structural molecule activity"/>
    <property type="evidence" value="ECO:0007669"/>
    <property type="project" value="InterPro"/>
</dbReference>